<evidence type="ECO:0000313" key="7">
    <source>
        <dbReference type="EMBL" id="KAK2140905.1"/>
    </source>
</evidence>
<evidence type="ECO:0000259" key="6">
    <source>
        <dbReference type="PROSITE" id="PS50056"/>
    </source>
</evidence>
<dbReference type="InterPro" id="IPR050348">
    <property type="entry name" value="Protein-Tyr_Phosphatase"/>
</dbReference>
<dbReference type="InterPro" id="IPR029021">
    <property type="entry name" value="Prot-tyrosine_phosphatase-like"/>
</dbReference>
<proteinExistence type="inferred from homology"/>
<organism evidence="7 8">
    <name type="scientific">Paralvinella palmiformis</name>
    <dbReference type="NCBI Taxonomy" id="53620"/>
    <lineage>
        <taxon>Eukaryota</taxon>
        <taxon>Metazoa</taxon>
        <taxon>Spiralia</taxon>
        <taxon>Lophotrochozoa</taxon>
        <taxon>Annelida</taxon>
        <taxon>Polychaeta</taxon>
        <taxon>Sedentaria</taxon>
        <taxon>Canalipalpata</taxon>
        <taxon>Terebellida</taxon>
        <taxon>Terebelliformia</taxon>
        <taxon>Alvinellidae</taxon>
        <taxon>Paralvinella</taxon>
    </lineage>
</organism>
<protein>
    <recommendedName>
        <fullName evidence="2">protein-tyrosine-phosphatase</fullName>
        <ecNumber evidence="2">3.1.3.48</ecNumber>
    </recommendedName>
</protein>
<dbReference type="PRINTS" id="PR00700">
    <property type="entry name" value="PRTYPHPHTASE"/>
</dbReference>
<dbReference type="InterPro" id="IPR000242">
    <property type="entry name" value="PTP_cat"/>
</dbReference>
<evidence type="ECO:0000256" key="3">
    <source>
        <dbReference type="ARBA" id="ARBA00022801"/>
    </source>
</evidence>
<sequence>MTTKIRALCSYTVGIDGIGRTGTFIALDILIQQMVTEKVVDIEGCVWKLRNQRVNVVETKEQYVFLYDAILEATIAEKTSFPLETYPDYLDSICTSIVGGKTKLHRQFKVFRRLVSRAQDKNITTRRGLAYTNVSKNRDPYIVPDDHDRPYLSTPYLEGNDYVNAVYVDHERMSGLFTVKHYQLLDWDSTDPLPSDTESFLELIDIIQRTVDMDTYRGNDKILIQCL</sequence>
<dbReference type="SUPFAM" id="SSF52799">
    <property type="entry name" value="(Phosphotyrosine protein) phosphatases II"/>
    <property type="match status" value="2"/>
</dbReference>
<reference evidence="7" key="1">
    <citation type="journal article" date="2023" name="Mol. Biol. Evol.">
        <title>Third-Generation Sequencing Reveals the Adaptive Role of the Epigenome in Three Deep-Sea Polychaetes.</title>
        <authorList>
            <person name="Perez M."/>
            <person name="Aroh O."/>
            <person name="Sun Y."/>
            <person name="Lan Y."/>
            <person name="Juniper S.K."/>
            <person name="Young C.R."/>
            <person name="Angers B."/>
            <person name="Qian P.Y."/>
        </authorList>
    </citation>
    <scope>NUCLEOTIDE SEQUENCE</scope>
    <source>
        <strain evidence="7">P08H-3</strain>
    </source>
</reference>
<feature type="domain" description="Tyrosine-protein phosphatase" evidence="5">
    <location>
        <begin position="1"/>
        <end position="73"/>
    </location>
</feature>
<evidence type="ECO:0000259" key="5">
    <source>
        <dbReference type="PROSITE" id="PS50055"/>
    </source>
</evidence>
<dbReference type="Proteomes" id="UP001208570">
    <property type="component" value="Unassembled WGS sequence"/>
</dbReference>
<dbReference type="InterPro" id="IPR003595">
    <property type="entry name" value="Tyr_Pase_cat"/>
</dbReference>
<dbReference type="PANTHER" id="PTHR19134:SF562">
    <property type="entry name" value="PROTEIN-TYROSINE-PHOSPHATASE"/>
    <property type="match status" value="1"/>
</dbReference>
<name>A0AAD9MPS3_9ANNE</name>
<dbReference type="PANTHER" id="PTHR19134">
    <property type="entry name" value="RECEPTOR-TYPE TYROSINE-PROTEIN PHOSPHATASE"/>
    <property type="match status" value="1"/>
</dbReference>
<dbReference type="Gene3D" id="3.90.190.10">
    <property type="entry name" value="Protein tyrosine phosphatase superfamily"/>
    <property type="match status" value="2"/>
</dbReference>
<dbReference type="GO" id="GO:0004725">
    <property type="term" value="F:protein tyrosine phosphatase activity"/>
    <property type="evidence" value="ECO:0007669"/>
    <property type="project" value="UniProtKB-EC"/>
</dbReference>
<keyword evidence="8" id="KW-1185">Reference proteome</keyword>
<evidence type="ECO:0000313" key="8">
    <source>
        <dbReference type="Proteomes" id="UP001208570"/>
    </source>
</evidence>
<feature type="domain" description="Tyrosine specific protein phosphatases" evidence="6">
    <location>
        <begin position="17"/>
        <end position="64"/>
    </location>
</feature>
<dbReference type="SMART" id="SM00404">
    <property type="entry name" value="PTPc_motif"/>
    <property type="match status" value="1"/>
</dbReference>
<dbReference type="EMBL" id="JAODUP010001206">
    <property type="protein sequence ID" value="KAK2140905.1"/>
    <property type="molecule type" value="Genomic_DNA"/>
</dbReference>
<gene>
    <name evidence="7" type="ORF">LSH36_1206g00041</name>
</gene>
<dbReference type="EC" id="3.1.3.48" evidence="2"/>
<evidence type="ECO:0000256" key="4">
    <source>
        <dbReference type="ARBA" id="ARBA00022912"/>
    </source>
</evidence>
<feature type="domain" description="Tyrosine-protein phosphatase" evidence="5">
    <location>
        <begin position="104"/>
        <end position="204"/>
    </location>
</feature>
<dbReference type="Pfam" id="PF00102">
    <property type="entry name" value="Y_phosphatase"/>
    <property type="match status" value="1"/>
</dbReference>
<dbReference type="AlphaFoldDB" id="A0AAD9MPS3"/>
<accession>A0AAD9MPS3</accession>
<comment type="similarity">
    <text evidence="1">Belongs to the protein-tyrosine phosphatase family.</text>
</comment>
<evidence type="ECO:0000256" key="2">
    <source>
        <dbReference type="ARBA" id="ARBA00013064"/>
    </source>
</evidence>
<keyword evidence="4" id="KW-0904">Protein phosphatase</keyword>
<dbReference type="PROSITE" id="PS50056">
    <property type="entry name" value="TYR_PHOSPHATASE_2"/>
    <property type="match status" value="1"/>
</dbReference>
<comment type="caution">
    <text evidence="7">The sequence shown here is derived from an EMBL/GenBank/DDBJ whole genome shotgun (WGS) entry which is preliminary data.</text>
</comment>
<dbReference type="PROSITE" id="PS50055">
    <property type="entry name" value="TYR_PHOSPHATASE_PTP"/>
    <property type="match status" value="2"/>
</dbReference>
<keyword evidence="3" id="KW-0378">Hydrolase</keyword>
<dbReference type="InterPro" id="IPR000387">
    <property type="entry name" value="Tyr_Pase_dom"/>
</dbReference>
<evidence type="ECO:0000256" key="1">
    <source>
        <dbReference type="ARBA" id="ARBA00009580"/>
    </source>
</evidence>